<name>A0A519BFL0_ACIG2</name>
<evidence type="ECO:0000313" key="2">
    <source>
        <dbReference type="Proteomes" id="UP000316562"/>
    </source>
</evidence>
<evidence type="ECO:0000313" key="1">
    <source>
        <dbReference type="EMBL" id="RZD16050.1"/>
    </source>
</evidence>
<dbReference type="EMBL" id="SGBC01000003">
    <property type="protein sequence ID" value="RZD16050.1"/>
    <property type="molecule type" value="Genomic_DNA"/>
</dbReference>
<proteinExistence type="predicted"/>
<dbReference type="Proteomes" id="UP000316562">
    <property type="component" value="Unassembled WGS sequence"/>
</dbReference>
<dbReference type="PANTHER" id="PTHR34613">
    <property type="entry name" value="SLL0800 PROTEIN"/>
    <property type="match status" value="1"/>
</dbReference>
<protein>
    <recommendedName>
        <fullName evidence="3">Rpn family recombination-promoting nuclease/putative transposase</fullName>
    </recommendedName>
</protein>
<comment type="caution">
    <text evidence="1">The sequence shown here is derived from an EMBL/GenBank/DDBJ whole genome shotgun (WGS) entry which is preliminary data.</text>
</comment>
<organism evidence="1 2">
    <name type="scientific">Acididesulfobacter guangdongensis</name>
    <dbReference type="NCBI Taxonomy" id="2597225"/>
    <lineage>
        <taxon>Bacteria</taxon>
        <taxon>Deltaproteobacteria</taxon>
        <taxon>Candidatus Acidulodesulfobacterales</taxon>
        <taxon>Candidatus Acididesulfobacter</taxon>
    </lineage>
</organism>
<accession>A0A519BFL0</accession>
<reference evidence="1 2" key="1">
    <citation type="journal article" date="2019" name="ISME J.">
        <title>Insights into ecological role of a new deltaproteobacterial order Candidatus Acidulodesulfobacterales by metagenomics and metatranscriptomics.</title>
        <authorList>
            <person name="Tan S."/>
            <person name="Liu J."/>
            <person name="Fang Y."/>
            <person name="Hedlund B.P."/>
            <person name="Lian Z.H."/>
            <person name="Huang L.Y."/>
            <person name="Li J.T."/>
            <person name="Huang L.N."/>
            <person name="Li W.J."/>
            <person name="Jiang H.C."/>
            <person name="Dong H.L."/>
            <person name="Shu W.S."/>
        </authorList>
    </citation>
    <scope>NUCLEOTIDE SEQUENCE [LARGE SCALE GENOMIC DNA]</scope>
    <source>
        <strain evidence="1">AP2</strain>
    </source>
</reference>
<gene>
    <name evidence="1" type="ORF">EVJ46_07610</name>
</gene>
<dbReference type="PANTHER" id="PTHR34613:SF1">
    <property type="entry name" value="SLL6017 PROTEIN"/>
    <property type="match status" value="1"/>
</dbReference>
<dbReference type="AlphaFoldDB" id="A0A519BFL0"/>
<sequence>MMPDFNFKYDRTLKDILKGYPKKFVEILTGKKAIESLDVSFPKVEELRADLLLRLEDDSIFHLELQTENDSLMPLRMLKYYTYIYSIYSKEPKQTVLYIGSKPLSMENSIIREHLSFNYSIKDIKSIDCNELLSSDDLNDVVLSVLCSAKDERTLILEVTSRLSSLKPLELEDYKLKLINLLHLRPNLIQTAKELEDKMPITIKLEDDPFYKEGIEKGIEKGKAEGKAEGASAAKREFIINLRRNFKATPEQIAFNVNYTVENVIAVLKEEGLY</sequence>
<evidence type="ECO:0008006" key="3">
    <source>
        <dbReference type="Google" id="ProtNLM"/>
    </source>
</evidence>